<keyword evidence="1" id="KW-0378">Hydrolase</keyword>
<keyword evidence="2" id="KW-1185">Reference proteome</keyword>
<comment type="caution">
    <text evidence="1">The sequence shown here is derived from an EMBL/GenBank/DDBJ whole genome shotgun (WGS) entry which is preliminary data.</text>
</comment>
<organism evidence="1 2">
    <name type="scientific">Abditibacterium utsteinense</name>
    <dbReference type="NCBI Taxonomy" id="1960156"/>
    <lineage>
        <taxon>Bacteria</taxon>
        <taxon>Pseudomonadati</taxon>
        <taxon>Abditibacteriota</taxon>
        <taxon>Abditibacteriia</taxon>
        <taxon>Abditibacteriales</taxon>
        <taxon>Abditibacteriaceae</taxon>
        <taxon>Abditibacterium</taxon>
    </lineage>
</organism>
<dbReference type="AlphaFoldDB" id="A0A2S8SWK1"/>
<evidence type="ECO:0000313" key="2">
    <source>
        <dbReference type="Proteomes" id="UP000237684"/>
    </source>
</evidence>
<name>A0A2S8SWK1_9BACT</name>
<dbReference type="GO" id="GO:0009036">
    <property type="term" value="F:type II site-specific deoxyribonuclease activity"/>
    <property type="evidence" value="ECO:0007669"/>
    <property type="project" value="InterPro"/>
</dbReference>
<gene>
    <name evidence="1" type="ORF">B1R32_102162</name>
</gene>
<dbReference type="Pfam" id="PF09568">
    <property type="entry name" value="RE_MjaI"/>
    <property type="match status" value="1"/>
</dbReference>
<protein>
    <submittedName>
        <fullName evidence="1">MjaI restriction endonuclease</fullName>
    </submittedName>
</protein>
<dbReference type="EMBL" id="NIGF01000002">
    <property type="protein sequence ID" value="PQV65154.1"/>
    <property type="molecule type" value="Genomic_DNA"/>
</dbReference>
<sequence>MKTLNREVQVLLDNQPAEFPKYVTQILNLANQNAGGTRPKVVGQLSDLIQDFEGDSIGEWETYYRELYPDAIEVSTQKIAAMVENLKIAIDKIDQPMIEAWVNDLVFVKTFIGLKFQAAILKRVAQEMGEEIRLSTPQEETIGIDGFIGEKPISIKPATYQIKSALPESIGVDFIFYTKLKDGLRLEYDF</sequence>
<dbReference type="RefSeq" id="WP_105482475.1">
    <property type="nucleotide sequence ID" value="NZ_NIGF01000002.1"/>
</dbReference>
<keyword evidence="1" id="KW-0540">Nuclease</keyword>
<dbReference type="GO" id="GO:0003677">
    <property type="term" value="F:DNA binding"/>
    <property type="evidence" value="ECO:0007669"/>
    <property type="project" value="InterPro"/>
</dbReference>
<proteinExistence type="predicted"/>
<dbReference type="InParanoid" id="A0A2S8SWK1"/>
<keyword evidence="1" id="KW-0255">Endonuclease</keyword>
<dbReference type="GO" id="GO:0009307">
    <property type="term" value="P:DNA restriction-modification system"/>
    <property type="evidence" value="ECO:0007669"/>
    <property type="project" value="InterPro"/>
</dbReference>
<dbReference type="InterPro" id="IPR019068">
    <property type="entry name" value="Restrct_endonuc_II_MjaI"/>
</dbReference>
<dbReference type="Proteomes" id="UP000237684">
    <property type="component" value="Unassembled WGS sequence"/>
</dbReference>
<dbReference type="OrthoDB" id="1708084at2"/>
<evidence type="ECO:0000313" key="1">
    <source>
        <dbReference type="EMBL" id="PQV65154.1"/>
    </source>
</evidence>
<reference evidence="1 2" key="1">
    <citation type="journal article" date="2018" name="Syst. Appl. Microbiol.">
        <title>Abditibacterium utsteinense sp. nov., the first cultivated member of candidate phylum FBP, isolated from ice-free Antarctic soil samples.</title>
        <authorList>
            <person name="Tahon G."/>
            <person name="Tytgat B."/>
            <person name="Lebbe L."/>
            <person name="Carlier A."/>
            <person name="Willems A."/>
        </authorList>
    </citation>
    <scope>NUCLEOTIDE SEQUENCE [LARGE SCALE GENOMIC DNA]</scope>
    <source>
        <strain evidence="1 2">LMG 29911</strain>
    </source>
</reference>
<accession>A0A2S8SWK1</accession>